<dbReference type="Proteomes" id="UP000887577">
    <property type="component" value="Unplaced"/>
</dbReference>
<keyword evidence="1" id="KW-0479">Metal-binding</keyword>
<feature type="domain" description="AN1-type" evidence="6">
    <location>
        <begin position="118"/>
        <end position="164"/>
    </location>
</feature>
<evidence type="ECO:0000256" key="1">
    <source>
        <dbReference type="ARBA" id="ARBA00022723"/>
    </source>
</evidence>
<dbReference type="GO" id="GO:0003677">
    <property type="term" value="F:DNA binding"/>
    <property type="evidence" value="ECO:0007669"/>
    <property type="project" value="InterPro"/>
</dbReference>
<dbReference type="PROSITE" id="PS51036">
    <property type="entry name" value="ZF_A20"/>
    <property type="match status" value="1"/>
</dbReference>
<dbReference type="InterPro" id="IPR000058">
    <property type="entry name" value="Znf_AN1"/>
</dbReference>
<dbReference type="Gene3D" id="4.10.1110.10">
    <property type="entry name" value="AN1-like Zinc finger"/>
    <property type="match status" value="1"/>
</dbReference>
<dbReference type="InterPro" id="IPR002653">
    <property type="entry name" value="Znf_A20"/>
</dbReference>
<evidence type="ECO:0000256" key="4">
    <source>
        <dbReference type="PROSITE-ProRule" id="PRU00449"/>
    </source>
</evidence>
<protein>
    <submittedName>
        <fullName evidence="8">Uncharacterized protein</fullName>
    </submittedName>
</protein>
<reference evidence="8" key="1">
    <citation type="submission" date="2022-11" db="UniProtKB">
        <authorList>
            <consortium name="WormBaseParasite"/>
        </authorList>
    </citation>
    <scope>IDENTIFICATION</scope>
</reference>
<dbReference type="WBParaSite" id="PSU_v2.g1631.t1">
    <property type="protein sequence ID" value="PSU_v2.g1631.t1"/>
    <property type="gene ID" value="PSU_v2.g1631"/>
</dbReference>
<evidence type="ECO:0000313" key="7">
    <source>
        <dbReference type="Proteomes" id="UP000887577"/>
    </source>
</evidence>
<dbReference type="FunFam" id="4.10.1110.10:FF:000001">
    <property type="entry name" value="Zinc finger AN1-type containing 6"/>
    <property type="match status" value="1"/>
</dbReference>
<evidence type="ECO:0000256" key="2">
    <source>
        <dbReference type="ARBA" id="ARBA00022771"/>
    </source>
</evidence>
<name>A0A914YC24_9BILA</name>
<evidence type="ECO:0000259" key="5">
    <source>
        <dbReference type="PROSITE" id="PS51036"/>
    </source>
</evidence>
<dbReference type="Pfam" id="PF01754">
    <property type="entry name" value="zf-A20"/>
    <property type="match status" value="1"/>
</dbReference>
<dbReference type="PROSITE" id="PS51039">
    <property type="entry name" value="ZF_AN1"/>
    <property type="match status" value="1"/>
</dbReference>
<keyword evidence="7" id="KW-1185">Reference proteome</keyword>
<evidence type="ECO:0000256" key="3">
    <source>
        <dbReference type="ARBA" id="ARBA00022833"/>
    </source>
</evidence>
<dbReference type="InterPro" id="IPR050652">
    <property type="entry name" value="AN1_A20_ZnFinger"/>
</dbReference>
<evidence type="ECO:0000313" key="8">
    <source>
        <dbReference type="WBParaSite" id="PSU_v2.g1631.t1"/>
    </source>
</evidence>
<dbReference type="SUPFAM" id="SSF57716">
    <property type="entry name" value="Glucocorticoid receptor-like (DNA-binding domain)"/>
    <property type="match status" value="1"/>
</dbReference>
<organism evidence="7 8">
    <name type="scientific">Panagrolaimus superbus</name>
    <dbReference type="NCBI Taxonomy" id="310955"/>
    <lineage>
        <taxon>Eukaryota</taxon>
        <taxon>Metazoa</taxon>
        <taxon>Ecdysozoa</taxon>
        <taxon>Nematoda</taxon>
        <taxon>Chromadorea</taxon>
        <taxon>Rhabditida</taxon>
        <taxon>Tylenchina</taxon>
        <taxon>Panagrolaimomorpha</taxon>
        <taxon>Panagrolaimoidea</taxon>
        <taxon>Panagrolaimidae</taxon>
        <taxon>Panagrolaimus</taxon>
    </lineage>
</organism>
<dbReference type="SUPFAM" id="SSF118310">
    <property type="entry name" value="AN1-like Zinc finger"/>
    <property type="match status" value="1"/>
</dbReference>
<dbReference type="Gene3D" id="1.20.5.4770">
    <property type="match status" value="1"/>
</dbReference>
<dbReference type="InterPro" id="IPR035896">
    <property type="entry name" value="AN1-like_Znf"/>
</dbReference>
<feature type="domain" description="A20-type" evidence="5">
    <location>
        <begin position="5"/>
        <end position="39"/>
    </location>
</feature>
<dbReference type="Pfam" id="PF01428">
    <property type="entry name" value="zf-AN1"/>
    <property type="match status" value="1"/>
</dbReference>
<evidence type="ECO:0000259" key="6">
    <source>
        <dbReference type="PROSITE" id="PS51039"/>
    </source>
</evidence>
<keyword evidence="2 4" id="KW-0863">Zinc-finger</keyword>
<dbReference type="AlphaFoldDB" id="A0A914YC24"/>
<dbReference type="PANTHER" id="PTHR10634:SF149">
    <property type="entry name" value="AN1-TYPE DOMAIN-CONTAINING PROTEIN-RELATED"/>
    <property type="match status" value="1"/>
</dbReference>
<dbReference type="GO" id="GO:0008270">
    <property type="term" value="F:zinc ion binding"/>
    <property type="evidence" value="ECO:0007669"/>
    <property type="project" value="UniProtKB-KW"/>
</dbReference>
<sequence length="183" mass="19802">MENQQQATALCRGGCGFFGSSATEGLCSKCFKDSIKRKQDTARISPNNSNSSNDAMAKIREAVKNVPDLAAQLEDVAQSLCSSVNPASSSKVVPEVLEPAVISSSPTEEIAVASSAPGKKANRCQMCKKRVGLTGFTCRCGGLYCGEHRYDAAHDCDFDYKTMEREEIRKNNPVIVSDKIQRI</sequence>
<dbReference type="PANTHER" id="PTHR10634">
    <property type="entry name" value="AN1-TYPE ZINC FINGER PROTEIN"/>
    <property type="match status" value="1"/>
</dbReference>
<proteinExistence type="predicted"/>
<dbReference type="SMART" id="SM00154">
    <property type="entry name" value="ZnF_AN1"/>
    <property type="match status" value="1"/>
</dbReference>
<keyword evidence="3" id="KW-0862">Zinc</keyword>
<accession>A0A914YC24</accession>
<dbReference type="SMART" id="SM00259">
    <property type="entry name" value="ZnF_A20"/>
    <property type="match status" value="1"/>
</dbReference>